<proteinExistence type="predicted"/>
<dbReference type="AlphaFoldDB" id="A0A8H6A467"/>
<comment type="caution">
    <text evidence="2">The sequence shown here is derived from an EMBL/GenBank/DDBJ whole genome shotgun (WGS) entry which is preliminary data.</text>
</comment>
<evidence type="ECO:0000313" key="3">
    <source>
        <dbReference type="Proteomes" id="UP000541154"/>
    </source>
</evidence>
<feature type="compositionally biased region" description="Polar residues" evidence="1">
    <location>
        <begin position="144"/>
        <end position="154"/>
    </location>
</feature>
<keyword evidence="3" id="KW-1185">Reference proteome</keyword>
<gene>
    <name evidence="2" type="ORF">ETB97_011707</name>
</gene>
<protein>
    <submittedName>
        <fullName evidence="2">Uncharacterized protein</fullName>
    </submittedName>
</protein>
<accession>A0A8H6A467</accession>
<reference evidence="2 3" key="1">
    <citation type="submission" date="2019-04" db="EMBL/GenBank/DDBJ databases">
        <title>Aspergillus burnettii sp. nov., novel species from soil in southeast Queensland.</title>
        <authorList>
            <person name="Gilchrist C.L.M."/>
            <person name="Pitt J.I."/>
            <person name="Lange L."/>
            <person name="Lacey H.J."/>
            <person name="Vuong D."/>
            <person name="Midgley D.J."/>
            <person name="Greenfield P."/>
            <person name="Bradbury M."/>
            <person name="Lacey E."/>
            <person name="Busk P.K."/>
            <person name="Pilgaard B."/>
            <person name="Chooi Y.H."/>
            <person name="Piggott A.M."/>
        </authorList>
    </citation>
    <scope>NUCLEOTIDE SEQUENCE [LARGE SCALE GENOMIC DNA]</scope>
    <source>
        <strain evidence="2 3">FRR 5400</strain>
    </source>
</reference>
<organism evidence="2 3">
    <name type="scientific">Petromyces alliaceus</name>
    <name type="common">Aspergillus alliaceus</name>
    <dbReference type="NCBI Taxonomy" id="209559"/>
    <lineage>
        <taxon>Eukaryota</taxon>
        <taxon>Fungi</taxon>
        <taxon>Dikarya</taxon>
        <taxon>Ascomycota</taxon>
        <taxon>Pezizomycotina</taxon>
        <taxon>Eurotiomycetes</taxon>
        <taxon>Eurotiomycetidae</taxon>
        <taxon>Eurotiales</taxon>
        <taxon>Aspergillaceae</taxon>
        <taxon>Aspergillus</taxon>
        <taxon>Aspergillus subgen. Circumdati</taxon>
    </lineage>
</organism>
<dbReference type="Proteomes" id="UP000541154">
    <property type="component" value="Unassembled WGS sequence"/>
</dbReference>
<evidence type="ECO:0000313" key="2">
    <source>
        <dbReference type="EMBL" id="KAF5862433.1"/>
    </source>
</evidence>
<dbReference type="EMBL" id="SPNV01000074">
    <property type="protein sequence ID" value="KAF5862433.1"/>
    <property type="molecule type" value="Genomic_DNA"/>
</dbReference>
<name>A0A8H6A467_PETAA</name>
<feature type="region of interest" description="Disordered" evidence="1">
    <location>
        <begin position="124"/>
        <end position="183"/>
    </location>
</feature>
<evidence type="ECO:0000256" key="1">
    <source>
        <dbReference type="SAM" id="MobiDB-lite"/>
    </source>
</evidence>
<sequence length="183" mass="20474">MNLSDDKKAMDLEFRWMPRYDHTYDATISIVEQPLSTRNIDRVDECFIFRESGERVVSGSIFRLNTSDPIRLPLPSFDLLEMAWHVARIVSMSASGLLNDQDFRFEGDDDDIRPVSVPERVLEWIPPPQTPSSYASSIEAKESPMTSTNPSPAKTRTAGHEVTNATPSGRTLEHGGVMTESTG</sequence>